<proteinExistence type="predicted"/>
<reference evidence="3 4" key="1">
    <citation type="submission" date="2020-08" db="EMBL/GenBank/DDBJ databases">
        <title>A Genomic Blueprint of the Chicken Gut Microbiome.</title>
        <authorList>
            <person name="Gilroy R."/>
            <person name="Ravi A."/>
            <person name="Getino M."/>
            <person name="Pursley I."/>
            <person name="Horton D.L."/>
            <person name="Alikhan N.-F."/>
            <person name="Baker D."/>
            <person name="Gharbi K."/>
            <person name="Hall N."/>
            <person name="Watson M."/>
            <person name="Adriaenssens E.M."/>
            <person name="Foster-Nyarko E."/>
            <person name="Jarju S."/>
            <person name="Secka A."/>
            <person name="Antonio M."/>
            <person name="Oren A."/>
            <person name="Chaudhuri R."/>
            <person name="La Ragione R.M."/>
            <person name="Hildebrand F."/>
            <person name="Pallen M.J."/>
        </authorList>
    </citation>
    <scope>NUCLEOTIDE SEQUENCE [LARGE SCALE GENOMIC DNA]</scope>
    <source>
        <strain evidence="3 4">Sa4CUA1</strain>
    </source>
</reference>
<dbReference type="EMBL" id="JACSQQ010000035">
    <property type="protein sequence ID" value="MBD7951961.1"/>
    <property type="molecule type" value="Genomic_DNA"/>
</dbReference>
<dbReference type="Proteomes" id="UP000641803">
    <property type="component" value="Unassembled WGS sequence"/>
</dbReference>
<evidence type="ECO:0000259" key="2">
    <source>
        <dbReference type="Pfam" id="PF13360"/>
    </source>
</evidence>
<keyword evidence="4" id="KW-1185">Reference proteome</keyword>
<dbReference type="SMART" id="SM00564">
    <property type="entry name" value="PQQ"/>
    <property type="match status" value="3"/>
</dbReference>
<comment type="caution">
    <text evidence="3">The sequence shown here is derived from an EMBL/GenBank/DDBJ whole genome shotgun (WGS) entry which is preliminary data.</text>
</comment>
<dbReference type="InterPro" id="IPR002372">
    <property type="entry name" value="PQQ_rpt_dom"/>
</dbReference>
<feature type="region of interest" description="Disordered" evidence="1">
    <location>
        <begin position="1"/>
        <end position="39"/>
    </location>
</feature>
<organism evidence="3 4">
    <name type="scientific">Oerskovia rustica</name>
    <dbReference type="NCBI Taxonomy" id="2762237"/>
    <lineage>
        <taxon>Bacteria</taxon>
        <taxon>Bacillati</taxon>
        <taxon>Actinomycetota</taxon>
        <taxon>Actinomycetes</taxon>
        <taxon>Micrococcales</taxon>
        <taxon>Cellulomonadaceae</taxon>
        <taxon>Oerskovia</taxon>
    </lineage>
</organism>
<feature type="compositionally biased region" description="Acidic residues" evidence="1">
    <location>
        <begin position="1"/>
        <end position="15"/>
    </location>
</feature>
<gene>
    <name evidence="3" type="ORF">H9652_16280</name>
</gene>
<dbReference type="InterPro" id="IPR015943">
    <property type="entry name" value="WD40/YVTN_repeat-like_dom_sf"/>
</dbReference>
<sequence>MRTMEFEEEPAEGDETQVGPEEPGASGTFEDTRPAQPGDRRLRRRWIAAGTALVVVAGGLALGGEIEDRRAADRLVASPGGLSPWGAAAPQELWSLDTPGGRLVSGGAAGLVLLDRGTVSRVDLGTGDLEWSREVGTDLVCGTDVGWQAAVDQDDPLVCLSGGDDREVTVLDGHGHVLGELPLDDFLSTGADVAPGPAGSVVLAERVGERSADLPGASVSVRPTDGSLEDAVVPAGRGVQVSVVDASTGAVRWEHEVDFVVPSRTTGDCVARFSDEEGVESHTVDVESLTVRYAGGVVQVSGCGVRSLFSADGVRLQAPGDASIGVVPVASGGFVSIAGDVETTNALDDDGTVRWESPGRYLYPVSTDGAALAATLLSSDGRLVAVDPHDGHALWTADVPAEQVLVQAGEQVVVASYLYRWALDPTTGQTLWDTEAGYGDRFSVGAFTDGTRLIEVTVRGDQSTDGTRLTAHDLRTGQEAWVVDGLSDLEWFAAIDGALLQVGEGTVARWG</sequence>
<dbReference type="Pfam" id="PF13360">
    <property type="entry name" value="PQQ_2"/>
    <property type="match status" value="1"/>
</dbReference>
<dbReference type="InterPro" id="IPR018391">
    <property type="entry name" value="PQQ_b-propeller_rpt"/>
</dbReference>
<name>A0ABR8RVY8_9CELL</name>
<evidence type="ECO:0000256" key="1">
    <source>
        <dbReference type="SAM" id="MobiDB-lite"/>
    </source>
</evidence>
<dbReference type="InterPro" id="IPR011047">
    <property type="entry name" value="Quinoprotein_ADH-like_sf"/>
</dbReference>
<evidence type="ECO:0000313" key="3">
    <source>
        <dbReference type="EMBL" id="MBD7951961.1"/>
    </source>
</evidence>
<dbReference type="Gene3D" id="2.40.128.630">
    <property type="match status" value="1"/>
</dbReference>
<dbReference type="Gene3D" id="2.130.10.10">
    <property type="entry name" value="YVTN repeat-like/Quinoprotein amine dehydrogenase"/>
    <property type="match status" value="1"/>
</dbReference>
<dbReference type="RefSeq" id="WP_191797346.1">
    <property type="nucleotide sequence ID" value="NZ_JACSQQ010000035.1"/>
</dbReference>
<protein>
    <submittedName>
        <fullName evidence="3">PQQ-binding-like beta-propeller repeat protein</fullName>
    </submittedName>
</protein>
<accession>A0ABR8RVY8</accession>
<evidence type="ECO:0000313" key="4">
    <source>
        <dbReference type="Proteomes" id="UP000641803"/>
    </source>
</evidence>
<dbReference type="SUPFAM" id="SSF50998">
    <property type="entry name" value="Quinoprotein alcohol dehydrogenase-like"/>
    <property type="match status" value="1"/>
</dbReference>
<feature type="domain" description="Pyrrolo-quinoline quinone repeat" evidence="2">
    <location>
        <begin position="346"/>
        <end position="481"/>
    </location>
</feature>